<dbReference type="EMBL" id="JAANYN010000004">
    <property type="protein sequence ID" value="NHE57239.1"/>
    <property type="molecule type" value="Genomic_DNA"/>
</dbReference>
<dbReference type="Pfam" id="PF12094">
    <property type="entry name" value="DUF3570"/>
    <property type="match status" value="1"/>
</dbReference>
<feature type="signal peptide" evidence="2">
    <location>
        <begin position="1"/>
        <end position="18"/>
    </location>
</feature>
<gene>
    <name evidence="3" type="ORF">G9Q97_10500</name>
</gene>
<feature type="compositionally biased region" description="Polar residues" evidence="1">
    <location>
        <begin position="92"/>
        <end position="103"/>
    </location>
</feature>
<protein>
    <submittedName>
        <fullName evidence="3">DUF3570 domain-containing protein</fullName>
    </submittedName>
</protein>
<evidence type="ECO:0000313" key="4">
    <source>
        <dbReference type="Proteomes" id="UP000649799"/>
    </source>
</evidence>
<feature type="compositionally biased region" description="Acidic residues" evidence="1">
    <location>
        <begin position="110"/>
        <end position="120"/>
    </location>
</feature>
<name>A0ABX0H5V8_9BACT</name>
<dbReference type="Proteomes" id="UP000649799">
    <property type="component" value="Unassembled WGS sequence"/>
</dbReference>
<accession>A0ABX0H5V8</accession>
<proteinExistence type="predicted"/>
<dbReference type="InterPro" id="IPR021953">
    <property type="entry name" value="DUF3570"/>
</dbReference>
<feature type="chain" id="PRO_5046291946" evidence="2">
    <location>
        <begin position="19"/>
        <end position="489"/>
    </location>
</feature>
<sequence length="489" mass="55166">MKIVGFLLLCMLPFLALAQNDKDSTSVFKKRVLESVEMDILTSFYAQDGKNAAVTGGIGTEELTDLATDIHISIPLNDDDVLRINGTVSAYTSASSSNLNPFSGASRGQDEDDDEDDDDHEDKGMENGENTGTPWAASSGASRKDTWAAVNASYSYSSEDRNSIYSANLNFANEYDYTSFGAGVGFVRLFNQKNSELSLNTAIYLDTWRPEYPTEIKTYIKENGDLNADFFEGVTILNENGTAINKFSVDAWRPFKTSLVENNKRNTYTFSIGFLQILSKTTQFSVFSDITYQTGWLSNPMQRVYFADKDNFYIGNAESIPFYTEPKNKDVFQLADDIERLPDTRFKLPIGVRINQYVNEFLVLRSYYRYYLDDWGIRSHTINLELAIKLGQNFSFYPSYRFYNQTAATYFAPFEKLVSSNAYYTSDFDLSTYNANQVGFGMKYTDIFTSAHLWKFGLKGLTIDYSNYARNTGLKAAIVSLGASFVLTD</sequence>
<dbReference type="RefSeq" id="WP_166146607.1">
    <property type="nucleotide sequence ID" value="NZ_JAANYN010000004.1"/>
</dbReference>
<evidence type="ECO:0000313" key="3">
    <source>
        <dbReference type="EMBL" id="NHE57239.1"/>
    </source>
</evidence>
<keyword evidence="4" id="KW-1185">Reference proteome</keyword>
<reference evidence="3 4" key="1">
    <citation type="submission" date="2020-03" db="EMBL/GenBank/DDBJ databases">
        <title>Cyclobacterium plantarum sp. nov., a marine bacterium isolated from a coastal-marine wetland.</title>
        <authorList>
            <person name="Sanchez-Porro C."/>
            <person name="Ventosa A."/>
            <person name="Amoozegar M."/>
        </authorList>
    </citation>
    <scope>NUCLEOTIDE SEQUENCE [LARGE SCALE GENOMIC DNA]</scope>
    <source>
        <strain evidence="3 4">GBPx2</strain>
    </source>
</reference>
<organism evidence="3 4">
    <name type="scientific">Cyclobacterium plantarum</name>
    <dbReference type="NCBI Taxonomy" id="2716263"/>
    <lineage>
        <taxon>Bacteria</taxon>
        <taxon>Pseudomonadati</taxon>
        <taxon>Bacteroidota</taxon>
        <taxon>Cytophagia</taxon>
        <taxon>Cytophagales</taxon>
        <taxon>Cyclobacteriaceae</taxon>
        <taxon>Cyclobacterium</taxon>
    </lineage>
</organism>
<evidence type="ECO:0000256" key="1">
    <source>
        <dbReference type="SAM" id="MobiDB-lite"/>
    </source>
</evidence>
<evidence type="ECO:0000256" key="2">
    <source>
        <dbReference type="SAM" id="SignalP"/>
    </source>
</evidence>
<feature type="region of interest" description="Disordered" evidence="1">
    <location>
        <begin position="92"/>
        <end position="140"/>
    </location>
</feature>
<comment type="caution">
    <text evidence="3">The sequence shown here is derived from an EMBL/GenBank/DDBJ whole genome shotgun (WGS) entry which is preliminary data.</text>
</comment>
<keyword evidence="2" id="KW-0732">Signal</keyword>